<feature type="region of interest" description="Disordered" evidence="9">
    <location>
        <begin position="1"/>
        <end position="22"/>
    </location>
</feature>
<protein>
    <submittedName>
        <fullName evidence="11">Amino acid ABC transporter permease</fullName>
    </submittedName>
</protein>
<organism evidence="11 12">
    <name type="scientific">Nocardioides pini</name>
    <dbReference type="NCBI Taxonomy" id="2975053"/>
    <lineage>
        <taxon>Bacteria</taxon>
        <taxon>Bacillati</taxon>
        <taxon>Actinomycetota</taxon>
        <taxon>Actinomycetes</taxon>
        <taxon>Propionibacteriales</taxon>
        <taxon>Nocardioidaceae</taxon>
        <taxon>Nocardioides</taxon>
    </lineage>
</organism>
<dbReference type="InterPro" id="IPR043429">
    <property type="entry name" value="ArtM/GltK/GlnP/TcyL/YhdX-like"/>
</dbReference>
<dbReference type="EMBL" id="JAPPUX010000005">
    <property type="protein sequence ID" value="MCY4728291.1"/>
    <property type="molecule type" value="Genomic_DNA"/>
</dbReference>
<evidence type="ECO:0000313" key="12">
    <source>
        <dbReference type="Proteomes" id="UP001074726"/>
    </source>
</evidence>
<evidence type="ECO:0000256" key="4">
    <source>
        <dbReference type="ARBA" id="ARBA00022692"/>
    </source>
</evidence>
<proteinExistence type="inferred from homology"/>
<dbReference type="InterPro" id="IPR010065">
    <property type="entry name" value="AA_ABC_transptr_permease_3TM"/>
</dbReference>
<reference evidence="11" key="1">
    <citation type="submission" date="2022-08" db="EMBL/GenBank/DDBJ databases">
        <title>Genome sequencing of Nocardioides sp. STR2.</title>
        <authorList>
            <person name="So Y."/>
        </authorList>
    </citation>
    <scope>NUCLEOTIDE SEQUENCE</scope>
    <source>
        <strain evidence="11">STR2</strain>
    </source>
</reference>
<keyword evidence="5" id="KW-0029">Amino-acid transport</keyword>
<dbReference type="PANTHER" id="PTHR30614">
    <property type="entry name" value="MEMBRANE COMPONENT OF AMINO ACID ABC TRANSPORTER"/>
    <property type="match status" value="1"/>
</dbReference>
<name>A0ABT4CIV9_9ACTN</name>
<feature type="transmembrane region" description="Helical" evidence="8">
    <location>
        <begin position="261"/>
        <end position="286"/>
    </location>
</feature>
<feature type="domain" description="ABC transmembrane type-1" evidence="10">
    <location>
        <begin position="76"/>
        <end position="274"/>
    </location>
</feature>
<keyword evidence="2 8" id="KW-0813">Transport</keyword>
<evidence type="ECO:0000256" key="6">
    <source>
        <dbReference type="ARBA" id="ARBA00022989"/>
    </source>
</evidence>
<dbReference type="Proteomes" id="UP001074726">
    <property type="component" value="Unassembled WGS sequence"/>
</dbReference>
<keyword evidence="12" id="KW-1185">Reference proteome</keyword>
<evidence type="ECO:0000259" key="10">
    <source>
        <dbReference type="PROSITE" id="PS50928"/>
    </source>
</evidence>
<evidence type="ECO:0000256" key="8">
    <source>
        <dbReference type="RuleBase" id="RU363032"/>
    </source>
</evidence>
<keyword evidence="4 8" id="KW-0812">Transmembrane</keyword>
<dbReference type="InterPro" id="IPR035906">
    <property type="entry name" value="MetI-like_sf"/>
</dbReference>
<feature type="transmembrane region" description="Helical" evidence="8">
    <location>
        <begin position="112"/>
        <end position="138"/>
    </location>
</feature>
<gene>
    <name evidence="11" type="ORF">NYO98_18570</name>
</gene>
<dbReference type="PANTHER" id="PTHR30614:SF0">
    <property type="entry name" value="L-CYSTINE TRANSPORT SYSTEM PERMEASE PROTEIN TCYL"/>
    <property type="match status" value="1"/>
</dbReference>
<evidence type="ECO:0000256" key="9">
    <source>
        <dbReference type="SAM" id="MobiDB-lite"/>
    </source>
</evidence>
<feature type="transmembrane region" description="Helical" evidence="8">
    <location>
        <begin position="35"/>
        <end position="53"/>
    </location>
</feature>
<dbReference type="CDD" id="cd06261">
    <property type="entry name" value="TM_PBP2"/>
    <property type="match status" value="1"/>
</dbReference>
<evidence type="ECO:0000256" key="2">
    <source>
        <dbReference type="ARBA" id="ARBA00022448"/>
    </source>
</evidence>
<keyword evidence="7 8" id="KW-0472">Membrane</keyword>
<sequence length="310" mass="33582">MSSTTSPRTEASDPTNGRSDPADLEAVPLRHWGRWAAAAVVLYVTAAFLWSLARNPNLEWEVVGDYLFEDFVIRGVGITLMLTVVAMVIGTVGGIVVAVMRLSSNPVLRGLSWFYTWFFRGTPLLVQIIFWGFLAALYQQIEIGIPFTGVTFASFDTNAVVGPMTAAILALSLNEVAYAAEIVRGGIASVDDGQDDAASALGMTRSQAMRTITLPQAMRVIVPPMGNETVTMLKSTALVSVIGGKDLLTAVQSVYAQNYQVIPLLVVAVIWYLALTSVLSVGQYFVERRYGKGYGNASMSRRWLGLGVTR</sequence>
<dbReference type="NCBIfam" id="TIGR01726">
    <property type="entry name" value="HEQRo_perm_3TM"/>
    <property type="match status" value="1"/>
</dbReference>
<evidence type="ECO:0000256" key="1">
    <source>
        <dbReference type="ARBA" id="ARBA00004651"/>
    </source>
</evidence>
<keyword evidence="3" id="KW-1003">Cell membrane</keyword>
<feature type="transmembrane region" description="Helical" evidence="8">
    <location>
        <begin position="73"/>
        <end position="100"/>
    </location>
</feature>
<dbReference type="RefSeq" id="WP_268113272.1">
    <property type="nucleotide sequence ID" value="NZ_JAPPUX010000005.1"/>
</dbReference>
<evidence type="ECO:0000313" key="11">
    <source>
        <dbReference type="EMBL" id="MCY4728291.1"/>
    </source>
</evidence>
<dbReference type="InterPro" id="IPR000515">
    <property type="entry name" value="MetI-like"/>
</dbReference>
<accession>A0ABT4CIV9</accession>
<dbReference type="PROSITE" id="PS50928">
    <property type="entry name" value="ABC_TM1"/>
    <property type="match status" value="1"/>
</dbReference>
<comment type="caution">
    <text evidence="11">The sequence shown here is derived from an EMBL/GenBank/DDBJ whole genome shotgun (WGS) entry which is preliminary data.</text>
</comment>
<evidence type="ECO:0000256" key="5">
    <source>
        <dbReference type="ARBA" id="ARBA00022970"/>
    </source>
</evidence>
<dbReference type="Pfam" id="PF00528">
    <property type="entry name" value="BPD_transp_1"/>
    <property type="match status" value="1"/>
</dbReference>
<dbReference type="SUPFAM" id="SSF161098">
    <property type="entry name" value="MetI-like"/>
    <property type="match status" value="1"/>
</dbReference>
<keyword evidence="6 8" id="KW-1133">Transmembrane helix</keyword>
<dbReference type="Gene3D" id="1.10.3720.10">
    <property type="entry name" value="MetI-like"/>
    <property type="match status" value="1"/>
</dbReference>
<comment type="subcellular location">
    <subcellularLocation>
        <location evidence="1 8">Cell membrane</location>
        <topology evidence="1 8">Multi-pass membrane protein</topology>
    </subcellularLocation>
</comment>
<feature type="compositionally biased region" description="Polar residues" evidence="9">
    <location>
        <begin position="1"/>
        <end position="18"/>
    </location>
</feature>
<evidence type="ECO:0000256" key="3">
    <source>
        <dbReference type="ARBA" id="ARBA00022475"/>
    </source>
</evidence>
<comment type="similarity">
    <text evidence="8">Belongs to the binding-protein-dependent transport system permease family.</text>
</comment>
<evidence type="ECO:0000256" key="7">
    <source>
        <dbReference type="ARBA" id="ARBA00023136"/>
    </source>
</evidence>